<feature type="region of interest" description="Disordered" evidence="4">
    <location>
        <begin position="1"/>
        <end position="47"/>
    </location>
</feature>
<protein>
    <submittedName>
        <fullName evidence="6">Two-component system sensor histidine kinase</fullName>
    </submittedName>
</protein>
<evidence type="ECO:0000256" key="1">
    <source>
        <dbReference type="ARBA" id="ARBA00022679"/>
    </source>
</evidence>
<keyword evidence="1" id="KW-0808">Transferase</keyword>
<evidence type="ECO:0000256" key="3">
    <source>
        <dbReference type="ARBA" id="ARBA00023012"/>
    </source>
</evidence>
<dbReference type="SMART" id="SM00065">
    <property type="entry name" value="GAF"/>
    <property type="match status" value="2"/>
</dbReference>
<evidence type="ECO:0000313" key="6">
    <source>
        <dbReference type="EMBL" id="GAA5026017.1"/>
    </source>
</evidence>
<feature type="region of interest" description="Disordered" evidence="4">
    <location>
        <begin position="264"/>
        <end position="289"/>
    </location>
</feature>
<dbReference type="Pfam" id="PF13581">
    <property type="entry name" value="HATPase_c_2"/>
    <property type="match status" value="1"/>
</dbReference>
<dbReference type="EMBL" id="BAABIW010000014">
    <property type="protein sequence ID" value="GAA5026017.1"/>
    <property type="molecule type" value="Genomic_DNA"/>
</dbReference>
<dbReference type="SUPFAM" id="SSF55874">
    <property type="entry name" value="ATPase domain of HSP90 chaperone/DNA topoisomerase II/histidine kinase"/>
    <property type="match status" value="1"/>
</dbReference>
<gene>
    <name evidence="6" type="ORF">GCM10023258_19430</name>
</gene>
<dbReference type="Pfam" id="PF13185">
    <property type="entry name" value="GAF_2"/>
    <property type="match status" value="1"/>
</dbReference>
<dbReference type="InterPro" id="IPR029016">
    <property type="entry name" value="GAF-like_dom_sf"/>
</dbReference>
<dbReference type="Gene3D" id="1.20.5.1930">
    <property type="match status" value="1"/>
</dbReference>
<dbReference type="PANTHER" id="PTHR24421:SF56">
    <property type="entry name" value="OXYGEN SENSOR HISTIDINE KINASE RESPONSE REGULATOR DOST"/>
    <property type="match status" value="1"/>
</dbReference>
<evidence type="ECO:0000313" key="7">
    <source>
        <dbReference type="Proteomes" id="UP001500427"/>
    </source>
</evidence>
<reference evidence="7" key="1">
    <citation type="journal article" date="2019" name="Int. J. Syst. Evol. Microbiol.">
        <title>The Global Catalogue of Microorganisms (GCM) 10K type strain sequencing project: providing services to taxonomists for standard genome sequencing and annotation.</title>
        <authorList>
            <consortium name="The Broad Institute Genomics Platform"/>
            <consortium name="The Broad Institute Genome Sequencing Center for Infectious Disease"/>
            <person name="Wu L."/>
            <person name="Ma J."/>
        </authorList>
    </citation>
    <scope>NUCLEOTIDE SEQUENCE [LARGE SCALE GENOMIC DNA]</scope>
    <source>
        <strain evidence="7">JCM 17687</strain>
    </source>
</reference>
<dbReference type="Pfam" id="PF01590">
    <property type="entry name" value="GAF"/>
    <property type="match status" value="1"/>
</dbReference>
<dbReference type="InterPro" id="IPR003594">
    <property type="entry name" value="HATPase_dom"/>
</dbReference>
<keyword evidence="2 6" id="KW-0418">Kinase</keyword>
<feature type="domain" description="GAF" evidence="5">
    <location>
        <begin position="67"/>
        <end position="214"/>
    </location>
</feature>
<dbReference type="Gene3D" id="3.30.450.40">
    <property type="match status" value="2"/>
</dbReference>
<dbReference type="GO" id="GO:0016301">
    <property type="term" value="F:kinase activity"/>
    <property type="evidence" value="ECO:0007669"/>
    <property type="project" value="UniProtKB-KW"/>
</dbReference>
<name>A0ABP9JB34_9MICO</name>
<dbReference type="SUPFAM" id="SSF55781">
    <property type="entry name" value="GAF domain-like"/>
    <property type="match status" value="2"/>
</dbReference>
<sequence>MRAGPEPAASAPAAPGPPYVGGMRSSRATRRPEGPPEPAPGAEPAAGADDRLRTVLAANRSVVSELALPAVLRRIVEAAREVARARYAALGVLGVDGRLEQFVHSGLDAPDVERIGHLPTGRGVLGAVIEDAAPIRLHRIADDRRSAGFPDGHPPMQSFLGVPVRSRGEVFGNLYLADRLDGTDFTEADEELVVALAASAGVAVENARLYEESRLRQEWLRASAEITSDLLRPGLGSDVLVRIADAVLRLADADVVAIALPRATRAQPDGDGPEGRRARGPDHGSTTDDDELLVEVARGLGADELVGTSYPAPAVAQLAAAALRERSAVLADTPGPADPRLRHRVRGSSDAPVMACPLVDEAGVRGAVVVARGPGSRPFGVAEVEMAEQFAAHAAVALELADRRTDEERLVLLEDRHRIARDLHDHVIQRIFATGLLLDAARTRRDPDAVSAAVGRAVDDLDETIRQIRATIFELQDATTADVRSALLTVVGAASSGLGFEPTLHLEGPVATVVDPDLLHDVTAVLREALTNVVKHARATGVTVTVAASAETVTVEVTDTTHLPDADADTDDDRTGVPTDDPTGDRPEGAGDGPARAYDPRDRGGHGLRNLRVRARARGGESSLRSHARGRTLTWTVPLTS</sequence>
<keyword evidence="7" id="KW-1185">Reference proteome</keyword>
<feature type="compositionally biased region" description="Basic and acidic residues" evidence="4">
    <location>
        <begin position="273"/>
        <end position="286"/>
    </location>
</feature>
<comment type="caution">
    <text evidence="6">The sequence shown here is derived from an EMBL/GenBank/DDBJ whole genome shotgun (WGS) entry which is preliminary data.</text>
</comment>
<feature type="compositionally biased region" description="Low complexity" evidence="4">
    <location>
        <begin position="1"/>
        <end position="13"/>
    </location>
</feature>
<keyword evidence="3" id="KW-0902">Two-component regulatory system</keyword>
<accession>A0ABP9JB34</accession>
<evidence type="ECO:0000259" key="5">
    <source>
        <dbReference type="SMART" id="SM00065"/>
    </source>
</evidence>
<evidence type="ECO:0000256" key="2">
    <source>
        <dbReference type="ARBA" id="ARBA00022777"/>
    </source>
</evidence>
<feature type="region of interest" description="Disordered" evidence="4">
    <location>
        <begin position="558"/>
        <end position="630"/>
    </location>
</feature>
<dbReference type="InterPro" id="IPR036890">
    <property type="entry name" value="HATPase_C_sf"/>
</dbReference>
<dbReference type="Proteomes" id="UP001500427">
    <property type="component" value="Unassembled WGS sequence"/>
</dbReference>
<feature type="domain" description="GAF" evidence="5">
    <location>
        <begin position="235"/>
        <end position="408"/>
    </location>
</feature>
<proteinExistence type="predicted"/>
<dbReference type="PANTHER" id="PTHR24421">
    <property type="entry name" value="NITRATE/NITRITE SENSOR PROTEIN NARX-RELATED"/>
    <property type="match status" value="1"/>
</dbReference>
<evidence type="ECO:0000256" key="4">
    <source>
        <dbReference type="SAM" id="MobiDB-lite"/>
    </source>
</evidence>
<dbReference type="InterPro" id="IPR011712">
    <property type="entry name" value="Sig_transdc_His_kin_sub3_dim/P"/>
</dbReference>
<organism evidence="6 7">
    <name type="scientific">Terrabacter aeriphilus</name>
    <dbReference type="NCBI Taxonomy" id="515662"/>
    <lineage>
        <taxon>Bacteria</taxon>
        <taxon>Bacillati</taxon>
        <taxon>Actinomycetota</taxon>
        <taxon>Actinomycetes</taxon>
        <taxon>Micrococcales</taxon>
        <taxon>Intrasporangiaceae</taxon>
        <taxon>Terrabacter</taxon>
    </lineage>
</organism>
<dbReference type="Gene3D" id="3.30.565.10">
    <property type="entry name" value="Histidine kinase-like ATPase, C-terminal domain"/>
    <property type="match status" value="1"/>
</dbReference>
<dbReference type="InterPro" id="IPR050482">
    <property type="entry name" value="Sensor_HK_TwoCompSys"/>
</dbReference>
<dbReference type="Pfam" id="PF07730">
    <property type="entry name" value="HisKA_3"/>
    <property type="match status" value="1"/>
</dbReference>
<dbReference type="InterPro" id="IPR003018">
    <property type="entry name" value="GAF"/>
</dbReference>